<dbReference type="PROSITE" id="PS50011">
    <property type="entry name" value="PROTEIN_KINASE_DOM"/>
    <property type="match status" value="1"/>
</dbReference>
<dbReference type="InterPro" id="IPR011009">
    <property type="entry name" value="Kinase-like_dom_sf"/>
</dbReference>
<dbReference type="Pfam" id="PF00069">
    <property type="entry name" value="Pkinase"/>
    <property type="match status" value="1"/>
</dbReference>
<keyword evidence="8" id="KW-1185">Reference proteome</keyword>
<dbReference type="KEGG" id="api:100166040"/>
<comment type="similarity">
    <text evidence="5">Belongs to the protein kinase superfamily.</text>
</comment>
<dbReference type="SUPFAM" id="SSF56112">
    <property type="entry name" value="Protein kinase-like (PK-like)"/>
    <property type="match status" value="1"/>
</dbReference>
<keyword evidence="2 4" id="KW-0547">Nucleotide-binding</keyword>
<reference evidence="8" key="1">
    <citation type="submission" date="2010-06" db="EMBL/GenBank/DDBJ databases">
        <authorList>
            <person name="Jiang H."/>
            <person name="Abraham K."/>
            <person name="Ali S."/>
            <person name="Alsbrooks S.L."/>
            <person name="Anim B.N."/>
            <person name="Anosike U.S."/>
            <person name="Attaway T."/>
            <person name="Bandaranaike D.P."/>
            <person name="Battles P.K."/>
            <person name="Bell S.N."/>
            <person name="Bell A.V."/>
            <person name="Beltran B."/>
            <person name="Bickham C."/>
            <person name="Bustamante Y."/>
            <person name="Caleb T."/>
            <person name="Canada A."/>
            <person name="Cardenas V."/>
            <person name="Carter K."/>
            <person name="Chacko J."/>
            <person name="Chandrabose M.N."/>
            <person name="Chavez D."/>
            <person name="Chavez A."/>
            <person name="Chen L."/>
            <person name="Chu H.-S."/>
            <person name="Claassen K.J."/>
            <person name="Cockrell R."/>
            <person name="Collins M."/>
            <person name="Cooper J.A."/>
            <person name="Cree A."/>
            <person name="Curry S.M."/>
            <person name="Da Y."/>
            <person name="Dao M.D."/>
            <person name="Das B."/>
            <person name="Davila M.-L."/>
            <person name="Davy-Carroll L."/>
            <person name="Denson S."/>
            <person name="Dinh H."/>
            <person name="Ebong V.E."/>
            <person name="Edwards J.R."/>
            <person name="Egan A."/>
            <person name="El-Daye J."/>
            <person name="Escobedo L."/>
            <person name="Fernandez S."/>
            <person name="Fernando P.R."/>
            <person name="Flagg N."/>
            <person name="Forbes L.D."/>
            <person name="Fowler R.G."/>
            <person name="Fu Q."/>
            <person name="Gabisi R.A."/>
            <person name="Ganer J."/>
            <person name="Garbino Pronczuk A."/>
            <person name="Garcia R.M."/>
            <person name="Garner T."/>
            <person name="Garrett T.E."/>
            <person name="Gonzalez D.A."/>
            <person name="Hamid H."/>
            <person name="Hawkins E.S."/>
            <person name="Hirani K."/>
            <person name="Hogues M.E."/>
            <person name="Hollins B."/>
            <person name="Hsiao C.-H."/>
            <person name="Jabil R."/>
            <person name="James M.L."/>
            <person name="Jhangiani S.N."/>
            <person name="Johnson B."/>
            <person name="Johnson Q."/>
            <person name="Joshi V."/>
            <person name="Kalu J.B."/>
            <person name="Kam C."/>
            <person name="Kashfia A."/>
            <person name="Keebler J."/>
            <person name="Kisamo H."/>
            <person name="Kovar C.L."/>
            <person name="Lago L.A."/>
            <person name="Lai C.-Y."/>
            <person name="Laidlaw J."/>
            <person name="Lara F."/>
            <person name="Le T.-K."/>
            <person name="Lee S.L."/>
            <person name="Legall F.H."/>
            <person name="Lemon S.J."/>
            <person name="Lewis L.R."/>
            <person name="Li B."/>
            <person name="Liu Y."/>
            <person name="Liu Y.-S."/>
            <person name="Lopez J."/>
            <person name="Lozado R.J."/>
            <person name="Lu J."/>
            <person name="Madu R.C."/>
            <person name="Maheshwari M."/>
            <person name="Maheshwari R."/>
            <person name="Malloy K."/>
            <person name="Martinez E."/>
            <person name="Mathew T."/>
            <person name="Mercado I.C."/>
            <person name="Mercado C."/>
            <person name="Meyer B."/>
            <person name="Montgomery K."/>
            <person name="Morgan M.B."/>
            <person name="Munidasa M."/>
            <person name="Nazareth L.V."/>
            <person name="Nelson J."/>
            <person name="Ng B.M."/>
            <person name="Nguyen N.B."/>
            <person name="Nguyen P.Q."/>
            <person name="Nguyen T."/>
            <person name="Obregon M."/>
            <person name="Okwuonu G.O."/>
            <person name="Onwere C.G."/>
            <person name="Orozco G."/>
            <person name="Parra A."/>
            <person name="Patel S."/>
            <person name="Patil S."/>
            <person name="Perez A."/>
            <person name="Perez Y."/>
            <person name="Pham C."/>
            <person name="Primus E.L."/>
            <person name="Pu L.-L."/>
            <person name="Puazo M."/>
            <person name="Qin X."/>
            <person name="Quiroz J.B."/>
            <person name="Reese J."/>
            <person name="Richards S."/>
            <person name="Rives C.M."/>
            <person name="Robberts R."/>
            <person name="Ruiz S.J."/>
            <person name="Ruiz M.J."/>
            <person name="Santibanez J."/>
            <person name="Schneider B.W."/>
            <person name="Sisson I."/>
            <person name="Smith M."/>
            <person name="Sodergren E."/>
            <person name="Song X.-Z."/>
            <person name="Song B.B."/>
            <person name="Summersgill H."/>
            <person name="Thelus R."/>
            <person name="Thornton R.D."/>
            <person name="Trejos Z.Y."/>
            <person name="Usmani K."/>
            <person name="Vattathil S."/>
            <person name="Villasana D."/>
            <person name="Walker D.L."/>
            <person name="Wang S."/>
            <person name="Wang K."/>
            <person name="White C.S."/>
            <person name="Williams A.C."/>
            <person name="Williamson J."/>
            <person name="Wilson K."/>
            <person name="Woghiren I.O."/>
            <person name="Woodworth J.R."/>
            <person name="Worley K.C."/>
            <person name="Wright R.A."/>
            <person name="Wu W."/>
            <person name="Young L."/>
            <person name="Zhang L."/>
            <person name="Zhang J."/>
            <person name="Zhu Y."/>
            <person name="Muzny D.M."/>
            <person name="Weinstock G."/>
            <person name="Gibbs R.A."/>
        </authorList>
    </citation>
    <scope>NUCLEOTIDE SEQUENCE [LARGE SCALE GENOMIC DNA]</scope>
    <source>
        <strain evidence="8">LSR1</strain>
    </source>
</reference>
<dbReference type="InterPro" id="IPR000719">
    <property type="entry name" value="Prot_kinase_dom"/>
</dbReference>
<evidence type="ECO:0000313" key="7">
    <source>
        <dbReference type="EnsemblMetazoa" id="XP_001942544.2"/>
    </source>
</evidence>
<accession>A0A8R2A982</accession>
<dbReference type="PROSITE" id="PS00107">
    <property type="entry name" value="PROTEIN_KINASE_ATP"/>
    <property type="match status" value="1"/>
</dbReference>
<evidence type="ECO:0000256" key="1">
    <source>
        <dbReference type="ARBA" id="ARBA00012513"/>
    </source>
</evidence>
<dbReference type="CDD" id="cd14016">
    <property type="entry name" value="STKc_CK1"/>
    <property type="match status" value="1"/>
</dbReference>
<keyword evidence="5" id="KW-0808">Transferase</keyword>
<dbReference type="EC" id="2.7.11.1" evidence="1"/>
<feature type="domain" description="Protein kinase" evidence="6">
    <location>
        <begin position="20"/>
        <end position="300"/>
    </location>
</feature>
<dbReference type="GO" id="GO:0005524">
    <property type="term" value="F:ATP binding"/>
    <property type="evidence" value="ECO:0007669"/>
    <property type="project" value="UniProtKB-UniRule"/>
</dbReference>
<dbReference type="OrthoDB" id="6575268at2759"/>
<reference evidence="7" key="2">
    <citation type="submission" date="2022-06" db="UniProtKB">
        <authorList>
            <consortium name="EnsemblMetazoa"/>
        </authorList>
    </citation>
    <scope>IDENTIFICATION</scope>
</reference>
<sequence length="317" mass="36682">MDTIDDVMQLDGGLRGKFVLNMKNVIGSGKFGTVVKGRNMYTFEEVAIKIEPIRSMYLFKEKQCYDMLNANVNDCTIEGLLKIYYYGNIGVKYAAMAMEFLGPSLNDLLTLCGNKLSLKTVLMIAIQMISRIEYVHHCKLIHRDLKPENILIGPPRQTLPFKESKEDIIYLIDFGMAKAYIDRVTKNHIPYNIEVGIFGTYQFMSANSNLSIEQGRRDDLESFGYVLLYLVNGTLPWMKYIEGENVDMKKCGDLKKKITTKTLCADLPEEFAKYFDYVRKLDFFETPDYDELINLFQTVYKREKFPDDNLFDWSTVL</sequence>
<proteinExistence type="inferred from homology"/>
<dbReference type="Proteomes" id="UP000007819">
    <property type="component" value="Chromosome X"/>
</dbReference>
<dbReference type="EnsemblMetazoa" id="XM_001942509.5">
    <property type="protein sequence ID" value="XP_001942544.2"/>
    <property type="gene ID" value="LOC100166040"/>
</dbReference>
<keyword evidence="5" id="KW-0418">Kinase</keyword>
<dbReference type="PANTHER" id="PTHR11909">
    <property type="entry name" value="CASEIN KINASE-RELATED"/>
    <property type="match status" value="1"/>
</dbReference>
<dbReference type="InterPro" id="IPR017441">
    <property type="entry name" value="Protein_kinase_ATP_BS"/>
</dbReference>
<dbReference type="InterPro" id="IPR008271">
    <property type="entry name" value="Ser/Thr_kinase_AS"/>
</dbReference>
<dbReference type="GO" id="GO:0004674">
    <property type="term" value="F:protein serine/threonine kinase activity"/>
    <property type="evidence" value="ECO:0007669"/>
    <property type="project" value="UniProtKB-KW"/>
</dbReference>
<dbReference type="PROSITE" id="PS00108">
    <property type="entry name" value="PROTEIN_KINASE_ST"/>
    <property type="match status" value="1"/>
</dbReference>
<keyword evidence="3 4" id="KW-0067">ATP-binding</keyword>
<name>A0A8R2A982_ACYPI</name>
<protein>
    <recommendedName>
        <fullName evidence="1">non-specific serine/threonine protein kinase</fullName>
        <ecNumber evidence="1">2.7.11.1</ecNumber>
    </recommendedName>
</protein>
<dbReference type="RefSeq" id="XP_001942544.2">
    <property type="nucleotide sequence ID" value="XM_001942509.4"/>
</dbReference>
<dbReference type="Gene3D" id="1.10.510.10">
    <property type="entry name" value="Transferase(Phosphotransferase) domain 1"/>
    <property type="match status" value="1"/>
</dbReference>
<evidence type="ECO:0000256" key="4">
    <source>
        <dbReference type="PROSITE-ProRule" id="PRU10141"/>
    </source>
</evidence>
<evidence type="ECO:0000259" key="6">
    <source>
        <dbReference type="PROSITE" id="PS50011"/>
    </source>
</evidence>
<dbReference type="AlphaFoldDB" id="A0A8R2A982"/>
<dbReference type="SMART" id="SM00220">
    <property type="entry name" value="S_TKc"/>
    <property type="match status" value="1"/>
</dbReference>
<evidence type="ECO:0000256" key="5">
    <source>
        <dbReference type="RuleBase" id="RU000304"/>
    </source>
</evidence>
<dbReference type="GeneID" id="100166040"/>
<keyword evidence="5" id="KW-0723">Serine/threonine-protein kinase</keyword>
<organism evidence="7 8">
    <name type="scientific">Acyrthosiphon pisum</name>
    <name type="common">Pea aphid</name>
    <dbReference type="NCBI Taxonomy" id="7029"/>
    <lineage>
        <taxon>Eukaryota</taxon>
        <taxon>Metazoa</taxon>
        <taxon>Ecdysozoa</taxon>
        <taxon>Arthropoda</taxon>
        <taxon>Hexapoda</taxon>
        <taxon>Insecta</taxon>
        <taxon>Pterygota</taxon>
        <taxon>Neoptera</taxon>
        <taxon>Paraneoptera</taxon>
        <taxon>Hemiptera</taxon>
        <taxon>Sternorrhyncha</taxon>
        <taxon>Aphidomorpha</taxon>
        <taxon>Aphidoidea</taxon>
        <taxon>Aphididae</taxon>
        <taxon>Macrosiphini</taxon>
        <taxon>Acyrthosiphon</taxon>
    </lineage>
</organism>
<feature type="binding site" evidence="4">
    <location>
        <position position="49"/>
    </location>
    <ligand>
        <name>ATP</name>
        <dbReference type="ChEBI" id="CHEBI:30616"/>
    </ligand>
</feature>
<evidence type="ECO:0000313" key="8">
    <source>
        <dbReference type="Proteomes" id="UP000007819"/>
    </source>
</evidence>
<evidence type="ECO:0000256" key="3">
    <source>
        <dbReference type="ARBA" id="ARBA00022840"/>
    </source>
</evidence>
<dbReference type="InterPro" id="IPR050235">
    <property type="entry name" value="CK1_Ser-Thr_kinase"/>
</dbReference>
<evidence type="ECO:0000256" key="2">
    <source>
        <dbReference type="ARBA" id="ARBA00022741"/>
    </source>
</evidence>